<dbReference type="EMBL" id="CP154858">
    <property type="protein sequence ID" value="XDT73880.1"/>
    <property type="molecule type" value="Genomic_DNA"/>
</dbReference>
<keyword evidence="6" id="KW-0067">ATP-binding</keyword>
<dbReference type="InterPro" id="IPR036890">
    <property type="entry name" value="HATPase_C_sf"/>
</dbReference>
<keyword evidence="4" id="KW-0472">Membrane</keyword>
<evidence type="ECO:0000256" key="4">
    <source>
        <dbReference type="SAM" id="Phobius"/>
    </source>
</evidence>
<dbReference type="SMART" id="SM00387">
    <property type="entry name" value="HATPase_c"/>
    <property type="match status" value="1"/>
</dbReference>
<dbReference type="Gene3D" id="3.30.565.10">
    <property type="entry name" value="Histidine kinase-like ATPase, C-terminal domain"/>
    <property type="match status" value="1"/>
</dbReference>
<dbReference type="CDD" id="cd00082">
    <property type="entry name" value="HisKA"/>
    <property type="match status" value="1"/>
</dbReference>
<dbReference type="AlphaFoldDB" id="A0AB39V1B1"/>
<protein>
    <recommendedName>
        <fullName evidence="2">histidine kinase</fullName>
        <ecNumber evidence="2">2.7.13.3</ecNumber>
    </recommendedName>
</protein>
<feature type="transmembrane region" description="Helical" evidence="4">
    <location>
        <begin position="26"/>
        <end position="46"/>
    </location>
</feature>
<dbReference type="InterPro" id="IPR003661">
    <property type="entry name" value="HisK_dim/P_dom"/>
</dbReference>
<dbReference type="Pfam" id="PF25323">
    <property type="entry name" value="6TM_PilS"/>
    <property type="match status" value="1"/>
</dbReference>
<feature type="domain" description="Histidine kinase" evidence="5">
    <location>
        <begin position="317"/>
        <end position="527"/>
    </location>
</feature>
<keyword evidence="4" id="KW-0812">Transmembrane</keyword>
<dbReference type="PRINTS" id="PR00344">
    <property type="entry name" value="BCTRLSENSOR"/>
</dbReference>
<keyword evidence="6" id="KW-0547">Nucleotide-binding</keyword>
<dbReference type="Pfam" id="PF02518">
    <property type="entry name" value="HATPase_c"/>
    <property type="match status" value="1"/>
</dbReference>
<dbReference type="PANTHER" id="PTHR43065:SF52">
    <property type="entry name" value="SENSOR PROTEIN KINASE PILS"/>
    <property type="match status" value="1"/>
</dbReference>
<organism evidence="6">
    <name type="scientific">Thermohahella caldifontis</name>
    <dbReference type="NCBI Taxonomy" id="3142973"/>
    <lineage>
        <taxon>Bacteria</taxon>
        <taxon>Pseudomonadati</taxon>
        <taxon>Pseudomonadota</taxon>
        <taxon>Gammaproteobacteria</taxon>
        <taxon>Oceanospirillales</taxon>
        <taxon>Hahellaceae</taxon>
        <taxon>Thermohahella</taxon>
    </lineage>
</organism>
<dbReference type="GO" id="GO:0000155">
    <property type="term" value="F:phosphorelay sensor kinase activity"/>
    <property type="evidence" value="ECO:0007669"/>
    <property type="project" value="InterPro"/>
</dbReference>
<proteinExistence type="predicted"/>
<sequence length="532" mass="58816">MTVTTAPNTGADTDNRLIRIYNHYRIVVGLILLASLFLAQTPASGVQASYSVYRYLVVAYFCVHLFTGLIMLAGQTLARRHVILSLAIEMLLISSMLFYGGGLGSALTNLMLIAVAAGTILLRGHLWAFWAAAASLAFMAIQLAQIIRDDASLDSLFRAGLLGIAAFAVAFLMRTLALRIQTSEDLARQRARHILDLQKLNEQIIQRMRTGIIVANPDGSVRLANTAAKNLLGEDERAPLLRIPDALTERLNQWRTNPFRRTSPFRGSPLHAPIQANFAELQHSNDDEILIFLEDTGKVAQQAQQLKLASLGRLTAGIAHEIRNPLGAISHAAQLMSESDTLSEADQRMLDIIHRHCQRMNGLIENVLKLSRRGAAVPEEIRLEEWLARFRDDFTAHGAIEADIRIHIHCDNPVVYFDSGQLHQVLTNLVSNGLRYSRAASGQPLVYVEAGSLSPSGQVYIDVIDIGPGIGEDQAQHVFEPFFTTDKQGTGLGLYISRELCEANQAQLDFLPREKGACFRITFAHTQRMIIQ</sequence>
<reference evidence="6" key="1">
    <citation type="submission" date="2024-05" db="EMBL/GenBank/DDBJ databases">
        <title>Genome sequencing of novel strain.</title>
        <authorList>
            <person name="Ganbat D."/>
            <person name="Ganbat S."/>
            <person name="Lee S.-J."/>
        </authorList>
    </citation>
    <scope>NUCLEOTIDE SEQUENCE</scope>
    <source>
        <strain evidence="6">SMD15-11</strain>
    </source>
</reference>
<evidence type="ECO:0000313" key="6">
    <source>
        <dbReference type="EMBL" id="XDT73880.1"/>
    </source>
</evidence>
<comment type="catalytic activity">
    <reaction evidence="1">
        <text>ATP + protein L-histidine = ADP + protein N-phospho-L-histidine.</text>
        <dbReference type="EC" id="2.7.13.3"/>
    </reaction>
</comment>
<feature type="transmembrane region" description="Helical" evidence="4">
    <location>
        <begin position="52"/>
        <end position="74"/>
    </location>
</feature>
<dbReference type="PROSITE" id="PS50109">
    <property type="entry name" value="HIS_KIN"/>
    <property type="match status" value="1"/>
</dbReference>
<keyword evidence="4" id="KW-1133">Transmembrane helix</keyword>
<dbReference type="SUPFAM" id="SSF47384">
    <property type="entry name" value="Homodimeric domain of signal transducing histidine kinase"/>
    <property type="match status" value="1"/>
</dbReference>
<evidence type="ECO:0000256" key="2">
    <source>
        <dbReference type="ARBA" id="ARBA00012438"/>
    </source>
</evidence>
<feature type="transmembrane region" description="Helical" evidence="4">
    <location>
        <begin position="159"/>
        <end position="180"/>
    </location>
</feature>
<evidence type="ECO:0000256" key="3">
    <source>
        <dbReference type="ARBA" id="ARBA00022553"/>
    </source>
</evidence>
<dbReference type="EC" id="2.7.13.3" evidence="2"/>
<accession>A0AB39V1B1</accession>
<dbReference type="InterPro" id="IPR004358">
    <property type="entry name" value="Sig_transdc_His_kin-like_C"/>
</dbReference>
<dbReference type="Gene3D" id="3.30.450.20">
    <property type="entry name" value="PAS domain"/>
    <property type="match status" value="1"/>
</dbReference>
<evidence type="ECO:0000259" key="5">
    <source>
        <dbReference type="PROSITE" id="PS50109"/>
    </source>
</evidence>
<dbReference type="SMART" id="SM00388">
    <property type="entry name" value="HisKA"/>
    <property type="match status" value="1"/>
</dbReference>
<dbReference type="SUPFAM" id="SSF55874">
    <property type="entry name" value="ATPase domain of HSP90 chaperone/DNA topoisomerase II/histidine kinase"/>
    <property type="match status" value="1"/>
</dbReference>
<evidence type="ECO:0000256" key="1">
    <source>
        <dbReference type="ARBA" id="ARBA00000085"/>
    </source>
</evidence>
<gene>
    <name evidence="6" type="ORF">AAIA72_07890</name>
</gene>
<dbReference type="Gene3D" id="1.10.287.130">
    <property type="match status" value="1"/>
</dbReference>
<feature type="transmembrane region" description="Helical" evidence="4">
    <location>
        <begin position="129"/>
        <end position="147"/>
    </location>
</feature>
<dbReference type="PANTHER" id="PTHR43065">
    <property type="entry name" value="SENSOR HISTIDINE KINASE"/>
    <property type="match status" value="1"/>
</dbReference>
<dbReference type="KEGG" id="tcd:AAIA72_07890"/>
<dbReference type="InterPro" id="IPR005467">
    <property type="entry name" value="His_kinase_dom"/>
</dbReference>
<dbReference type="InterPro" id="IPR036097">
    <property type="entry name" value="HisK_dim/P_sf"/>
</dbReference>
<name>A0AB39V1B1_9GAMM</name>
<dbReference type="Pfam" id="PF00512">
    <property type="entry name" value="HisKA"/>
    <property type="match status" value="1"/>
</dbReference>
<dbReference type="GO" id="GO:0005524">
    <property type="term" value="F:ATP binding"/>
    <property type="evidence" value="ECO:0007669"/>
    <property type="project" value="UniProtKB-KW"/>
</dbReference>
<keyword evidence="3" id="KW-0597">Phosphoprotein</keyword>
<feature type="transmembrane region" description="Helical" evidence="4">
    <location>
        <begin position="106"/>
        <end position="122"/>
    </location>
</feature>
<dbReference type="RefSeq" id="WP_369602858.1">
    <property type="nucleotide sequence ID" value="NZ_CP154858.1"/>
</dbReference>
<dbReference type="InterPro" id="IPR003594">
    <property type="entry name" value="HATPase_dom"/>
</dbReference>